<dbReference type="PANTHER" id="PTHR34494">
    <property type="entry name" value="PROTEIN CBG25024"/>
    <property type="match status" value="1"/>
</dbReference>
<evidence type="ECO:0000313" key="2">
    <source>
        <dbReference type="EMBL" id="CAF1109599.1"/>
    </source>
</evidence>
<keyword evidence="5" id="KW-1185">Reference proteome</keyword>
<dbReference type="AlphaFoldDB" id="A0A814PRN5"/>
<reference evidence="2" key="1">
    <citation type="submission" date="2021-02" db="EMBL/GenBank/DDBJ databases">
        <authorList>
            <person name="Nowell W R."/>
        </authorList>
    </citation>
    <scope>NUCLEOTIDE SEQUENCE</scope>
</reference>
<dbReference type="EMBL" id="CAJNOH010000713">
    <property type="protein sequence ID" value="CAF1109599.1"/>
    <property type="molecule type" value="Genomic_DNA"/>
</dbReference>
<evidence type="ECO:0000313" key="3">
    <source>
        <dbReference type="EMBL" id="CAF1320135.1"/>
    </source>
</evidence>
<accession>A0A814PRN5</accession>
<sequence length="417" mass="44813">MVTMFFGPLKAGFELLCGDEEGASRTMNEFTQTNPIVMPCRLLGAAICNDPDDCEETLKAFGKSMGNMACSTPLVGHAISAGYAIAGKEEQAEKIFLQASRTTVVAGAGIVGSIAGPAGAAAAAIEAGTIWDMTESHATGKAKGIMTVVEAIRDDKELRPGEVFDSLMTPVGDAITGVAAAKTYDKIMDARKKNQMRQQVQSENNVKTEQINNLEKKIADQGVDNSKKLANDMSKKADILREQVAENESKLLEIQRRQRCRIRNPNEHVNGHVSVTIIDEYENESTGYSKRLTDASETTRFDRGPTSRLEQAQSSVTRIQGKPPLNICGEHMAYQGLSSDPVITYALQIKDGVVQCVDRCANCAQYDLGNVITDSINGTPVPFSLSELPSPGSYIGAVVTGTMTVAVSQRRNGPGRS</sequence>
<dbReference type="PANTHER" id="PTHR34494:SF1">
    <property type="entry name" value="PROTEIN CBG25024"/>
    <property type="match status" value="1"/>
</dbReference>
<dbReference type="Proteomes" id="UP000663870">
    <property type="component" value="Unassembled WGS sequence"/>
</dbReference>
<comment type="caution">
    <text evidence="2">The sequence shown here is derived from an EMBL/GenBank/DDBJ whole genome shotgun (WGS) entry which is preliminary data.</text>
</comment>
<evidence type="ECO:0000313" key="4">
    <source>
        <dbReference type="Proteomes" id="UP000663854"/>
    </source>
</evidence>
<dbReference type="Proteomes" id="UP000663854">
    <property type="component" value="Unassembled WGS sequence"/>
</dbReference>
<evidence type="ECO:0000313" key="5">
    <source>
        <dbReference type="Proteomes" id="UP000663870"/>
    </source>
</evidence>
<proteinExistence type="predicted"/>
<gene>
    <name evidence="3" type="ORF">JXQ802_LOCUS30498</name>
    <name evidence="2" type="ORF">PYM288_LOCUS20115</name>
</gene>
<feature type="coiled-coil region" evidence="1">
    <location>
        <begin position="197"/>
        <end position="257"/>
    </location>
</feature>
<name>A0A814PRN5_9BILA</name>
<organism evidence="2 4">
    <name type="scientific">Rotaria sordida</name>
    <dbReference type="NCBI Taxonomy" id="392033"/>
    <lineage>
        <taxon>Eukaryota</taxon>
        <taxon>Metazoa</taxon>
        <taxon>Spiralia</taxon>
        <taxon>Gnathifera</taxon>
        <taxon>Rotifera</taxon>
        <taxon>Eurotatoria</taxon>
        <taxon>Bdelloidea</taxon>
        <taxon>Philodinida</taxon>
        <taxon>Philodinidae</taxon>
        <taxon>Rotaria</taxon>
    </lineage>
</organism>
<evidence type="ECO:0000256" key="1">
    <source>
        <dbReference type="SAM" id="Coils"/>
    </source>
</evidence>
<dbReference type="EMBL" id="CAJNOL010001242">
    <property type="protein sequence ID" value="CAF1320135.1"/>
    <property type="molecule type" value="Genomic_DNA"/>
</dbReference>
<protein>
    <submittedName>
        <fullName evidence="2">Uncharacterized protein</fullName>
    </submittedName>
</protein>
<keyword evidence="1" id="KW-0175">Coiled coil</keyword>